<evidence type="ECO:0000313" key="5">
    <source>
        <dbReference type="Proteomes" id="UP001206483"/>
    </source>
</evidence>
<accession>A0ABT1J4H2</accession>
<dbReference type="Proteomes" id="UP001206483">
    <property type="component" value="Unassembled WGS sequence"/>
</dbReference>
<dbReference type="PROSITE" id="PS00622">
    <property type="entry name" value="HTH_LUXR_1"/>
    <property type="match status" value="1"/>
</dbReference>
<dbReference type="RefSeq" id="WP_253800995.1">
    <property type="nucleotide sequence ID" value="NZ_JAMZDX010000005.1"/>
</dbReference>
<sequence length="964" mass="101439">MVRRAEEPRAAGAGFGFVGRRRELARLVEALRRPPAVVLVEGEAGIGKSRLVTEAVAESGRRVLTGFCHPLREPLPFGPVVDALRGIGPLLPPVRQIPPSAGALAPLLPDLAELLPPPPPAPGDPAAERHRLVRAVRAVLGALGEAVLVVEDVHWVDEATRELLLLLARDLPPGLTLVLTYRDEDLPPDTPALGAAYRRPPGVGGALVRLGPLAESEVHDLARAALGTRATPALARVLYDRSEGLPLVAEEDLITLGEQGEPADLTDAADLASDLEHSEVPRGLRDAVTERLAALGPKAAAVVEAVAVLGVPADEELIAAVAALDPATTAEGLIEALRAAALHEQPPARYAFRHTLAQQVAYRRTPGPVRAVLHRRAVAALTARDPQPLVQIAHHTCALGDRHAWQEVAWAAAEQAVARGDTGSAGALLRGLLADGDLDADRRGRSALALSRIAADGVDPAASTRTLTEIVADPRLPVADRGEIRFSLGMLMATHAGDRAGFTQIEQAVDELAERPARAARAMVAVAMNERDGAGERAADWMARAEKALADHPDPEVSAAVRATRLTLRARGGDPDLWPELDLLPRTSDHPEIVRQTTRALFNTGDLALDLGHDARAARLLAESRQLARLAAIPYLECYSRIAQLRLDGLVGRWDGLEERFAALGAEFPEIAMAGAERALLLGRLAAARGRLAHAQREFAAATAYGERETQVTVALRAAAGLAALRLAEGDTAQAAATLAPALVALRAADAWARAADLLPVAVETALAAGDRTGAERLTADAADRLTTVDAPAASAALALARGLLLDGPDPQAAAAAYRQAGDRWRAIGRPYEAVRAEERLARALAERDPADAAERLAAAEDAFGALGAASDAARCRHVRRDLRLGRIASPGRRGYGEGLSPRERQVAELVAQGASNQDVAQALFLSPRTVEHHVASALRKLGVGRAQLREALARAADGGGTQG</sequence>
<dbReference type="PANTHER" id="PTHR16305">
    <property type="entry name" value="TESTICULAR SOLUBLE ADENYLYL CYCLASE"/>
    <property type="match status" value="1"/>
</dbReference>
<dbReference type="InterPro" id="IPR016032">
    <property type="entry name" value="Sig_transdc_resp-reg_C-effctor"/>
</dbReference>
<proteinExistence type="predicted"/>
<dbReference type="Pfam" id="PF13191">
    <property type="entry name" value="AAA_16"/>
    <property type="match status" value="1"/>
</dbReference>
<dbReference type="EMBL" id="JAMZDX010000005">
    <property type="protein sequence ID" value="MCP2312124.1"/>
    <property type="molecule type" value="Genomic_DNA"/>
</dbReference>
<name>A0ABT1J4H2_9ACTN</name>
<keyword evidence="4" id="KW-0238">DNA-binding</keyword>
<evidence type="ECO:0000313" key="4">
    <source>
        <dbReference type="EMBL" id="MCP2312124.1"/>
    </source>
</evidence>
<feature type="domain" description="HTH luxR-type" evidence="3">
    <location>
        <begin position="893"/>
        <end position="960"/>
    </location>
</feature>
<dbReference type="InterPro" id="IPR027417">
    <property type="entry name" value="P-loop_NTPase"/>
</dbReference>
<dbReference type="InterPro" id="IPR000792">
    <property type="entry name" value="Tscrpt_reg_LuxR_C"/>
</dbReference>
<dbReference type="SMART" id="SM00421">
    <property type="entry name" value="HTH_LUXR"/>
    <property type="match status" value="1"/>
</dbReference>
<organism evidence="4 5">
    <name type="scientific">Kitasatospora paracochleata</name>
    <dbReference type="NCBI Taxonomy" id="58354"/>
    <lineage>
        <taxon>Bacteria</taxon>
        <taxon>Bacillati</taxon>
        <taxon>Actinomycetota</taxon>
        <taxon>Actinomycetes</taxon>
        <taxon>Kitasatosporales</taxon>
        <taxon>Streptomycetaceae</taxon>
        <taxon>Kitasatospora</taxon>
    </lineage>
</organism>
<dbReference type="SUPFAM" id="SSF46894">
    <property type="entry name" value="C-terminal effector domain of the bipartite response regulators"/>
    <property type="match status" value="1"/>
</dbReference>
<keyword evidence="2" id="KW-0067">ATP-binding</keyword>
<dbReference type="Pfam" id="PF00196">
    <property type="entry name" value="GerE"/>
    <property type="match status" value="1"/>
</dbReference>
<dbReference type="InterPro" id="IPR041664">
    <property type="entry name" value="AAA_16"/>
</dbReference>
<dbReference type="GO" id="GO:0003677">
    <property type="term" value="F:DNA binding"/>
    <property type="evidence" value="ECO:0007669"/>
    <property type="project" value="UniProtKB-KW"/>
</dbReference>
<dbReference type="PROSITE" id="PS50043">
    <property type="entry name" value="HTH_LUXR_2"/>
    <property type="match status" value="1"/>
</dbReference>
<keyword evidence="1" id="KW-0547">Nucleotide-binding</keyword>
<dbReference type="PRINTS" id="PR00038">
    <property type="entry name" value="HTHLUXR"/>
</dbReference>
<gene>
    <name evidence="4" type="ORF">FHR36_005290</name>
</gene>
<reference evidence="4 5" key="1">
    <citation type="submission" date="2022-06" db="EMBL/GenBank/DDBJ databases">
        <title>Sequencing the genomes of 1000 actinobacteria strains.</title>
        <authorList>
            <person name="Klenk H.-P."/>
        </authorList>
    </citation>
    <scope>NUCLEOTIDE SEQUENCE [LARGE SCALE GENOMIC DNA]</scope>
    <source>
        <strain evidence="4 5">DSM 41656</strain>
    </source>
</reference>
<dbReference type="PANTHER" id="PTHR16305:SF35">
    <property type="entry name" value="TRANSCRIPTIONAL ACTIVATOR DOMAIN"/>
    <property type="match status" value="1"/>
</dbReference>
<dbReference type="SUPFAM" id="SSF52540">
    <property type="entry name" value="P-loop containing nucleoside triphosphate hydrolases"/>
    <property type="match status" value="1"/>
</dbReference>
<evidence type="ECO:0000256" key="2">
    <source>
        <dbReference type="ARBA" id="ARBA00022840"/>
    </source>
</evidence>
<dbReference type="CDD" id="cd06170">
    <property type="entry name" value="LuxR_C_like"/>
    <property type="match status" value="1"/>
</dbReference>
<dbReference type="Gene3D" id="1.10.10.10">
    <property type="entry name" value="Winged helix-like DNA-binding domain superfamily/Winged helix DNA-binding domain"/>
    <property type="match status" value="1"/>
</dbReference>
<evidence type="ECO:0000256" key="1">
    <source>
        <dbReference type="ARBA" id="ARBA00022741"/>
    </source>
</evidence>
<dbReference type="InterPro" id="IPR036388">
    <property type="entry name" value="WH-like_DNA-bd_sf"/>
</dbReference>
<protein>
    <submittedName>
        <fullName evidence="4">DNA-binding CsgD family transcriptional regulator</fullName>
    </submittedName>
</protein>
<comment type="caution">
    <text evidence="4">The sequence shown here is derived from an EMBL/GenBank/DDBJ whole genome shotgun (WGS) entry which is preliminary data.</text>
</comment>
<evidence type="ECO:0000259" key="3">
    <source>
        <dbReference type="PROSITE" id="PS50043"/>
    </source>
</evidence>
<keyword evidence="5" id="KW-1185">Reference proteome</keyword>